<evidence type="ECO:0000313" key="1">
    <source>
        <dbReference type="EMBL" id="MBC6110678.1"/>
    </source>
</evidence>
<evidence type="ECO:0000313" key="2">
    <source>
        <dbReference type="Proteomes" id="UP000652755"/>
    </source>
</evidence>
<dbReference type="EMBL" id="JACRYL010000007">
    <property type="protein sequence ID" value="MBC6110678.1"/>
    <property type="molecule type" value="Genomic_DNA"/>
</dbReference>
<sequence length="71" mass="8240">METLIINIPDKKSTLVKQILKGLGVTIQENSQTKKSDYKKKLLTVSTWPEEDLKSFEDSRKSFENLSPQQW</sequence>
<accession>A0ABR7KSH3</accession>
<name>A0ABR7KSH3_9SPHI</name>
<dbReference type="RefSeq" id="WP_187071146.1">
    <property type="nucleotide sequence ID" value="NZ_JACRYL010000007.1"/>
</dbReference>
<organism evidence="1 2">
    <name type="scientific">Pedobacter fastidiosus</name>
    <dbReference type="NCBI Taxonomy" id="2765361"/>
    <lineage>
        <taxon>Bacteria</taxon>
        <taxon>Pseudomonadati</taxon>
        <taxon>Bacteroidota</taxon>
        <taxon>Sphingobacteriia</taxon>
        <taxon>Sphingobacteriales</taxon>
        <taxon>Sphingobacteriaceae</taxon>
        <taxon>Pedobacter</taxon>
    </lineage>
</organism>
<comment type="caution">
    <text evidence="1">The sequence shown here is derived from an EMBL/GenBank/DDBJ whole genome shotgun (WGS) entry which is preliminary data.</text>
</comment>
<dbReference type="Proteomes" id="UP000652755">
    <property type="component" value="Unassembled WGS sequence"/>
</dbReference>
<gene>
    <name evidence="1" type="ORF">H7U22_09585</name>
</gene>
<keyword evidence="2" id="KW-1185">Reference proteome</keyword>
<proteinExistence type="predicted"/>
<reference evidence="1 2" key="1">
    <citation type="submission" date="2020-08" db="EMBL/GenBank/DDBJ databases">
        <authorList>
            <person name="Sun Q."/>
            <person name="Inoue M."/>
        </authorList>
    </citation>
    <scope>NUCLEOTIDE SEQUENCE [LARGE SCALE GENOMIC DNA]</scope>
    <source>
        <strain evidence="1 2">CCM 8938</strain>
    </source>
</reference>
<protein>
    <submittedName>
        <fullName evidence="1">Uncharacterized protein</fullName>
    </submittedName>
</protein>